<comment type="caution">
    <text evidence="1">The sequence shown here is derived from an EMBL/GenBank/DDBJ whole genome shotgun (WGS) entry which is preliminary data.</text>
</comment>
<reference evidence="1 2" key="1">
    <citation type="journal article" date="2018" name="Nat. Genet.">
        <title>The Rosa genome provides new insights in the design of modern roses.</title>
        <authorList>
            <person name="Bendahmane M."/>
        </authorList>
    </citation>
    <scope>NUCLEOTIDE SEQUENCE [LARGE SCALE GENOMIC DNA]</scope>
    <source>
        <strain evidence="2">cv. Old Blush</strain>
    </source>
</reference>
<keyword evidence="2" id="KW-1185">Reference proteome</keyword>
<gene>
    <name evidence="1" type="ORF">RchiOBHm_Chr6g0257221</name>
</gene>
<dbReference type="Proteomes" id="UP000238479">
    <property type="component" value="Chromosome 6"/>
</dbReference>
<organism evidence="1 2">
    <name type="scientific">Rosa chinensis</name>
    <name type="common">China rose</name>
    <dbReference type="NCBI Taxonomy" id="74649"/>
    <lineage>
        <taxon>Eukaryota</taxon>
        <taxon>Viridiplantae</taxon>
        <taxon>Streptophyta</taxon>
        <taxon>Embryophyta</taxon>
        <taxon>Tracheophyta</taxon>
        <taxon>Spermatophyta</taxon>
        <taxon>Magnoliopsida</taxon>
        <taxon>eudicotyledons</taxon>
        <taxon>Gunneridae</taxon>
        <taxon>Pentapetalae</taxon>
        <taxon>rosids</taxon>
        <taxon>fabids</taxon>
        <taxon>Rosales</taxon>
        <taxon>Rosaceae</taxon>
        <taxon>Rosoideae</taxon>
        <taxon>Rosoideae incertae sedis</taxon>
        <taxon>Rosa</taxon>
    </lineage>
</organism>
<proteinExistence type="predicted"/>
<dbReference type="Gramene" id="PRQ23071">
    <property type="protein sequence ID" value="PRQ23071"/>
    <property type="gene ID" value="RchiOBHm_Chr6g0257221"/>
</dbReference>
<name>A0A2P6PMB6_ROSCH</name>
<accession>A0A2P6PMB6</accession>
<evidence type="ECO:0000313" key="2">
    <source>
        <dbReference type="Proteomes" id="UP000238479"/>
    </source>
</evidence>
<dbReference type="EMBL" id="PDCK01000044">
    <property type="protein sequence ID" value="PRQ23071.1"/>
    <property type="molecule type" value="Genomic_DNA"/>
</dbReference>
<dbReference type="AlphaFoldDB" id="A0A2P6PMB6"/>
<protein>
    <submittedName>
        <fullName evidence="1">Uncharacterized protein</fullName>
    </submittedName>
</protein>
<evidence type="ECO:0000313" key="1">
    <source>
        <dbReference type="EMBL" id="PRQ23071.1"/>
    </source>
</evidence>
<sequence length="69" mass="7698">MSHADLAPTCGLTFQILTLNLDEMSKLPLKPSLFQDLSLSLSLSMWFQMEAEILAQLLLLNPISENSPH</sequence>